<organism evidence="1 2">
    <name type="scientific">Jiangella asiatica</name>
    <dbReference type="NCBI Taxonomy" id="2530372"/>
    <lineage>
        <taxon>Bacteria</taxon>
        <taxon>Bacillati</taxon>
        <taxon>Actinomycetota</taxon>
        <taxon>Actinomycetes</taxon>
        <taxon>Jiangellales</taxon>
        <taxon>Jiangellaceae</taxon>
        <taxon>Jiangella</taxon>
    </lineage>
</organism>
<accession>A0A4R5CTJ1</accession>
<dbReference type="Proteomes" id="UP000294739">
    <property type="component" value="Unassembled WGS sequence"/>
</dbReference>
<evidence type="ECO:0000313" key="1">
    <source>
        <dbReference type="EMBL" id="TDE01033.1"/>
    </source>
</evidence>
<keyword evidence="2" id="KW-1185">Reference proteome</keyword>
<reference evidence="1 2" key="1">
    <citation type="submission" date="2019-03" db="EMBL/GenBank/DDBJ databases">
        <title>Draft genome sequences of novel Actinobacteria.</title>
        <authorList>
            <person name="Sahin N."/>
            <person name="Ay H."/>
            <person name="Saygin H."/>
        </authorList>
    </citation>
    <scope>NUCLEOTIDE SEQUENCE [LARGE SCALE GENOMIC DNA]</scope>
    <source>
        <strain evidence="1 2">5K138</strain>
    </source>
</reference>
<proteinExistence type="predicted"/>
<dbReference type="InterPro" id="IPR016888">
    <property type="entry name" value="UCP028498"/>
</dbReference>
<protein>
    <submittedName>
        <fullName evidence="1">DUF2255 family protein</fullName>
    </submittedName>
</protein>
<gene>
    <name evidence="1" type="ORF">E1269_23905</name>
</gene>
<comment type="caution">
    <text evidence="1">The sequence shown here is derived from an EMBL/GenBank/DDBJ whole genome shotgun (WGS) entry which is preliminary data.</text>
</comment>
<dbReference type="InParanoid" id="A0A4R5CTJ1"/>
<name>A0A4R5CTJ1_9ACTN</name>
<evidence type="ECO:0000313" key="2">
    <source>
        <dbReference type="Proteomes" id="UP000294739"/>
    </source>
</evidence>
<dbReference type="OrthoDB" id="162563at2"/>
<dbReference type="Pfam" id="PF10012">
    <property type="entry name" value="DUF2255"/>
    <property type="match status" value="1"/>
</dbReference>
<dbReference type="RefSeq" id="WP_131899282.1">
    <property type="nucleotide sequence ID" value="NZ_SMKZ01000044.1"/>
</dbReference>
<dbReference type="AlphaFoldDB" id="A0A4R5CTJ1"/>
<dbReference type="EMBL" id="SMKZ01000044">
    <property type="protein sequence ID" value="TDE01033.1"/>
    <property type="molecule type" value="Genomic_DNA"/>
</dbReference>
<sequence length="126" mass="13561">MTNWTEDELATIASTDELRLASRRADGSLRPYVIIWAVRSGGDVYVRSAYGPGNGWYRRALASGTGRVKVGGVERDVTFEAVDTDGQGDIDAAYHAKYDRFGPAIVGTVVGDDAAKVTIRLLPQAV</sequence>